<keyword evidence="3" id="KW-0813">Transport</keyword>
<evidence type="ECO:0000256" key="3">
    <source>
        <dbReference type="ARBA" id="ARBA00022448"/>
    </source>
</evidence>
<dbReference type="OrthoDB" id="330047at2759"/>
<evidence type="ECO:0000313" key="10">
    <source>
        <dbReference type="EMBL" id="CRH03098.1"/>
    </source>
</evidence>
<dbReference type="CDD" id="cd06174">
    <property type="entry name" value="MFS"/>
    <property type="match status" value="1"/>
</dbReference>
<feature type="transmembrane region" description="Helical" evidence="9">
    <location>
        <begin position="516"/>
        <end position="540"/>
    </location>
</feature>
<name>A0A1J1HGF9_PLARL</name>
<reference evidence="10 11" key="1">
    <citation type="submission" date="2015-04" db="EMBL/GenBank/DDBJ databases">
        <authorList>
            <consortium name="Pathogen Informatics"/>
        </authorList>
    </citation>
    <scope>NUCLEOTIDE SEQUENCE [LARGE SCALE GENOMIC DNA]</scope>
    <source>
        <strain evidence="10 11">SGS1</strain>
    </source>
</reference>
<feature type="transmembrane region" description="Helical" evidence="9">
    <location>
        <begin position="149"/>
        <end position="173"/>
    </location>
</feature>
<keyword evidence="7 9" id="KW-0472">Membrane</keyword>
<comment type="similarity">
    <text evidence="2">Belongs to the SLC43A transporter (TC 2.A.1.44) family.</text>
</comment>
<feature type="compositionally biased region" description="Polar residues" evidence="8">
    <location>
        <begin position="270"/>
        <end position="287"/>
    </location>
</feature>
<evidence type="ECO:0000313" key="11">
    <source>
        <dbReference type="Proteomes" id="UP000220158"/>
    </source>
</evidence>
<dbReference type="GO" id="GO:0006865">
    <property type="term" value="P:amino acid transport"/>
    <property type="evidence" value="ECO:0007669"/>
    <property type="project" value="UniProtKB-KW"/>
</dbReference>
<comment type="subcellular location">
    <subcellularLocation>
        <location evidence="1">Membrane</location>
        <topology evidence="1">Multi-pass membrane protein</topology>
    </subcellularLocation>
</comment>
<feature type="transmembrane region" description="Helical" evidence="9">
    <location>
        <begin position="552"/>
        <end position="574"/>
    </location>
</feature>
<dbReference type="AlphaFoldDB" id="A0A1J1HGF9"/>
<feature type="transmembrane region" description="Helical" evidence="9">
    <location>
        <begin position="211"/>
        <end position="234"/>
    </location>
</feature>
<feature type="transmembrane region" description="Helical" evidence="9">
    <location>
        <begin position="468"/>
        <end position="487"/>
    </location>
</feature>
<evidence type="ECO:0000256" key="1">
    <source>
        <dbReference type="ARBA" id="ARBA00004141"/>
    </source>
</evidence>
<evidence type="ECO:0000256" key="6">
    <source>
        <dbReference type="ARBA" id="ARBA00022989"/>
    </source>
</evidence>
<feature type="transmembrane region" description="Helical" evidence="9">
    <location>
        <begin position="586"/>
        <end position="605"/>
    </location>
</feature>
<dbReference type="PANTHER" id="PTHR20772">
    <property type="entry name" value="PROTEIN FMP42"/>
    <property type="match status" value="1"/>
</dbReference>
<feature type="transmembrane region" description="Helical" evidence="9">
    <location>
        <begin position="427"/>
        <end position="448"/>
    </location>
</feature>
<organism evidence="10 11">
    <name type="scientific">Plasmodium relictum</name>
    <dbReference type="NCBI Taxonomy" id="85471"/>
    <lineage>
        <taxon>Eukaryota</taxon>
        <taxon>Sar</taxon>
        <taxon>Alveolata</taxon>
        <taxon>Apicomplexa</taxon>
        <taxon>Aconoidasida</taxon>
        <taxon>Haemosporida</taxon>
        <taxon>Plasmodiidae</taxon>
        <taxon>Plasmodium</taxon>
        <taxon>Plasmodium (Haemamoeba)</taxon>
    </lineage>
</organism>
<dbReference type="VEuPathDB" id="PlasmoDB:PRELSG_0212400"/>
<feature type="region of interest" description="Disordered" evidence="8">
    <location>
        <begin position="268"/>
        <end position="295"/>
    </location>
</feature>
<dbReference type="GO" id="GO:0016020">
    <property type="term" value="C:membrane"/>
    <property type="evidence" value="ECO:0007669"/>
    <property type="project" value="UniProtKB-SubCell"/>
</dbReference>
<feature type="transmembrane region" description="Helical" evidence="9">
    <location>
        <begin position="492"/>
        <end position="510"/>
    </location>
</feature>
<dbReference type="InterPro" id="IPR036259">
    <property type="entry name" value="MFS_trans_sf"/>
</dbReference>
<protein>
    <submittedName>
        <fullName evidence="10">Transporter, putative</fullName>
    </submittedName>
</protein>
<dbReference type="Proteomes" id="UP000220158">
    <property type="component" value="Chromosome 2"/>
</dbReference>
<keyword evidence="6 9" id="KW-1133">Transmembrane helix</keyword>
<feature type="transmembrane region" description="Helical" evidence="9">
    <location>
        <begin position="97"/>
        <end position="116"/>
    </location>
</feature>
<dbReference type="EMBL" id="LN835297">
    <property type="protein sequence ID" value="CRH03098.1"/>
    <property type="molecule type" value="Genomic_DNA"/>
</dbReference>
<accession>A0A1J1HGF9</accession>
<evidence type="ECO:0000256" key="5">
    <source>
        <dbReference type="ARBA" id="ARBA00022970"/>
    </source>
</evidence>
<proteinExistence type="inferred from homology"/>
<feature type="transmembrane region" description="Helical" evidence="9">
    <location>
        <begin position="33"/>
        <end position="54"/>
    </location>
</feature>
<evidence type="ECO:0000256" key="4">
    <source>
        <dbReference type="ARBA" id="ARBA00022692"/>
    </source>
</evidence>
<feature type="transmembrane region" description="Helical" evidence="9">
    <location>
        <begin position="123"/>
        <end position="143"/>
    </location>
</feature>
<sequence length="615" mass="72041">MVFLQNERGKENFFKKYFIKSIDINKLSITQKYLIFTLFCIYITTCVGIFFNWISLSDFFYSGNVYINYCNEQNKNIKNESTQKYSCEEQDKKVQSLYPIILCSNFIMSAISGIFFDYCGPKITALIGHSFNILSWILIGLQGEGNNSIIFGGIFLGLSCDSTFIPILNLIYLFPKHHTVYTVILGCCASLSFSIPIFLELFSKDNDSNSFQLICFLYCIIILVPFFFVLLIFLPWKHIQTPTEENIKTRNTTIQELESYVLSYHMGDVKSNNSKTDTTENQNNSLGRENHQEKEKIKDFVRNSNTLDMIKLKNENSKKNEDNQLLEYEEKKNYLGKENLFQEIEKEKKLHSLSEDKDFNEQINLSVSQSIILRRKDKIESSKINENFSEDDVEKRKSTPKNEEDNIEKKKKHKYSILSNYWQEIKLIFFSLKYISICYYFTIFNLSLVNYNECAKLFFKDYNDIQNLLKIFGPLSVFPCALLGFLIRKIHILPIIFCLLMSNIFMYTFAVLKLKIFAYFSSFCYLIVTGCYTTQLYCYIQLMFPKCHFGKIAGTTSMISGLLSLLNIPIYNYYIVDYNNNDPNPFAYIVIVLLISTFPLLFYIYKENRKEMLNL</sequence>
<dbReference type="KEGG" id="prel:PRELSG_0212400"/>
<dbReference type="PANTHER" id="PTHR20772:SF2">
    <property type="entry name" value="PROTEIN FMP42"/>
    <property type="match status" value="1"/>
</dbReference>
<evidence type="ECO:0000256" key="7">
    <source>
        <dbReference type="ARBA" id="ARBA00023136"/>
    </source>
</evidence>
<dbReference type="Gene3D" id="1.20.1250.20">
    <property type="entry name" value="MFS general substrate transporter like domains"/>
    <property type="match status" value="2"/>
</dbReference>
<keyword evidence="11" id="KW-1185">Reference proteome</keyword>
<dbReference type="GeneID" id="39734543"/>
<dbReference type="SUPFAM" id="SSF103473">
    <property type="entry name" value="MFS general substrate transporter"/>
    <property type="match status" value="1"/>
</dbReference>
<dbReference type="InterPro" id="IPR052599">
    <property type="entry name" value="SLC43A_AATransporter"/>
</dbReference>
<gene>
    <name evidence="10" type="ORF">PRELSG_0212400</name>
</gene>
<evidence type="ECO:0000256" key="9">
    <source>
        <dbReference type="SAM" id="Phobius"/>
    </source>
</evidence>
<keyword evidence="5" id="KW-0029">Amino-acid transport</keyword>
<keyword evidence="4 9" id="KW-0812">Transmembrane</keyword>
<dbReference type="RefSeq" id="XP_028535584.1">
    <property type="nucleotide sequence ID" value="XM_028679912.1"/>
</dbReference>
<feature type="transmembrane region" description="Helical" evidence="9">
    <location>
        <begin position="180"/>
        <end position="199"/>
    </location>
</feature>
<evidence type="ECO:0000256" key="2">
    <source>
        <dbReference type="ARBA" id="ARBA00006595"/>
    </source>
</evidence>
<evidence type="ECO:0000256" key="8">
    <source>
        <dbReference type="SAM" id="MobiDB-lite"/>
    </source>
</evidence>
<dbReference type="OMA" id="SDFFYHG"/>